<dbReference type="STRING" id="7370.A0A1I8MCN5"/>
<feature type="transmembrane region" description="Helical" evidence="10">
    <location>
        <begin position="79"/>
        <end position="99"/>
    </location>
</feature>
<feature type="transmembrane region" description="Helical" evidence="10">
    <location>
        <begin position="196"/>
        <end position="215"/>
    </location>
</feature>
<dbReference type="GO" id="GO:0004984">
    <property type="term" value="F:olfactory receptor activity"/>
    <property type="evidence" value="ECO:0007669"/>
    <property type="project" value="InterPro"/>
</dbReference>
<dbReference type="OrthoDB" id="6765072at2759"/>
<dbReference type="eggNOG" id="ENOG502T7Y2">
    <property type="taxonomic scope" value="Eukaryota"/>
</dbReference>
<evidence type="ECO:0000256" key="5">
    <source>
        <dbReference type="ARBA" id="ARBA00022725"/>
    </source>
</evidence>
<dbReference type="PANTHER" id="PTHR21137:SF35">
    <property type="entry name" value="ODORANT RECEPTOR 19A-RELATED"/>
    <property type="match status" value="1"/>
</dbReference>
<evidence type="ECO:0000256" key="7">
    <source>
        <dbReference type="ARBA" id="ARBA00023136"/>
    </source>
</evidence>
<evidence type="ECO:0000256" key="10">
    <source>
        <dbReference type="RuleBase" id="RU351113"/>
    </source>
</evidence>
<evidence type="ECO:0000256" key="2">
    <source>
        <dbReference type="ARBA" id="ARBA00022475"/>
    </source>
</evidence>
<dbReference type="GO" id="GO:0005886">
    <property type="term" value="C:plasma membrane"/>
    <property type="evidence" value="ECO:0007669"/>
    <property type="project" value="UniProtKB-SubCell"/>
</dbReference>
<dbReference type="VEuPathDB" id="VectorBase:MDOA003540"/>
<dbReference type="PANTHER" id="PTHR21137">
    <property type="entry name" value="ODORANT RECEPTOR"/>
    <property type="match status" value="1"/>
</dbReference>
<feature type="transmembrane region" description="Helical" evidence="10">
    <location>
        <begin position="307"/>
        <end position="325"/>
    </location>
</feature>
<keyword evidence="6 10" id="KW-1133">Transmembrane helix</keyword>
<comment type="subcellular location">
    <subcellularLocation>
        <location evidence="1 10">Cell membrane</location>
        <topology evidence="1 10">Multi-pass membrane protein</topology>
    </subcellularLocation>
</comment>
<keyword evidence="7 10" id="KW-0472">Membrane</keyword>
<keyword evidence="3 10" id="KW-0716">Sensory transduction</keyword>
<accession>A0A1I8MCN5</accession>
<keyword evidence="4 10" id="KW-0812">Transmembrane</keyword>
<dbReference type="RefSeq" id="XP_005179127.1">
    <property type="nucleotide sequence ID" value="XM_005179070.2"/>
</dbReference>
<keyword evidence="5 10" id="KW-0552">Olfaction</keyword>
<evidence type="ECO:0000256" key="4">
    <source>
        <dbReference type="ARBA" id="ARBA00022692"/>
    </source>
</evidence>
<organism evidence="11">
    <name type="scientific">Musca domestica</name>
    <name type="common">House fly</name>
    <dbReference type="NCBI Taxonomy" id="7370"/>
    <lineage>
        <taxon>Eukaryota</taxon>
        <taxon>Metazoa</taxon>
        <taxon>Ecdysozoa</taxon>
        <taxon>Arthropoda</taxon>
        <taxon>Hexapoda</taxon>
        <taxon>Insecta</taxon>
        <taxon>Pterygota</taxon>
        <taxon>Neoptera</taxon>
        <taxon>Endopterygota</taxon>
        <taxon>Diptera</taxon>
        <taxon>Brachycera</taxon>
        <taxon>Muscomorpha</taxon>
        <taxon>Muscoidea</taxon>
        <taxon>Muscidae</taxon>
        <taxon>Musca</taxon>
    </lineage>
</organism>
<reference evidence="13" key="2">
    <citation type="submission" date="2025-04" db="UniProtKB">
        <authorList>
            <consortium name="RefSeq"/>
        </authorList>
    </citation>
    <scope>IDENTIFICATION</scope>
    <source>
        <strain evidence="13">Aabys</strain>
    </source>
</reference>
<dbReference type="GO" id="GO:0007165">
    <property type="term" value="P:signal transduction"/>
    <property type="evidence" value="ECO:0007669"/>
    <property type="project" value="UniProtKB-KW"/>
</dbReference>
<dbReference type="KEGG" id="mde:101895710"/>
<evidence type="ECO:0000256" key="8">
    <source>
        <dbReference type="ARBA" id="ARBA00023170"/>
    </source>
</evidence>
<feature type="transmembrane region" description="Helical" evidence="10">
    <location>
        <begin position="141"/>
        <end position="163"/>
    </location>
</feature>
<dbReference type="GeneID" id="101895710"/>
<keyword evidence="8 10" id="KW-0675">Receptor</keyword>
<evidence type="ECO:0000256" key="1">
    <source>
        <dbReference type="ARBA" id="ARBA00004651"/>
    </source>
</evidence>
<reference evidence="11" key="1">
    <citation type="submission" date="2020-05" db="UniProtKB">
        <authorList>
            <consortium name="EnsemblMetazoa"/>
        </authorList>
    </citation>
    <scope>IDENTIFICATION</scope>
    <source>
        <strain evidence="11">Aabys</strain>
    </source>
</reference>
<dbReference type="Proteomes" id="UP001652621">
    <property type="component" value="Unplaced"/>
</dbReference>
<gene>
    <name evidence="11" type="primary">101895710</name>
    <name evidence="13" type="synonym">LOC101895710</name>
</gene>
<keyword evidence="9 10" id="KW-0807">Transducer</keyword>
<protein>
    <recommendedName>
        <fullName evidence="10">Odorant receptor</fullName>
    </recommendedName>
</protein>
<sequence length="409" mass="48396">MEKHRLYTLDEFLLKLQPSQRYTRIIYLDFRRENQNKPFRFESLRLLYAALTLLIVDCACNVLKIIFEIRAQRLSEAKQIGAVWSIAFLCLIRGIFVMFKHKSMLDLTNDLDKIFPRTRLLQNRMNCHKLARYLLIRHRFLFAYAVVGLSAFIGIPLLKYIVFYDPNSGEPLLDEYHQHASWFPFHLKENPTTYPYMYVSETILTLFGINCLFTWDHIYTVTVAQFIMHFEYVNTELARLNAKDTMDVEKSKKFYDDLVEIIKYHQHVLRLGNKLRNTFNLPLFLTDLISGASICFHIYLIANTDDVIAITLFIFPCFVQVAFAFDNCYQGSRIENVTTNMSQVIFEQNWYDATLEYRKFVVHFLLFASRPFTLCGYNLFSIDMVHFRGTMMIAYRMFTFLQARGSKVE</sequence>
<dbReference type="Pfam" id="PF02949">
    <property type="entry name" value="7tm_6"/>
    <property type="match status" value="1"/>
</dbReference>
<keyword evidence="2" id="KW-1003">Cell membrane</keyword>
<name>A0A1I8MCN5_MUSDO</name>
<evidence type="ECO:0000256" key="3">
    <source>
        <dbReference type="ARBA" id="ARBA00022606"/>
    </source>
</evidence>
<evidence type="ECO:0000313" key="11">
    <source>
        <dbReference type="EnsemblMetazoa" id="MDOA003540-PA"/>
    </source>
</evidence>
<evidence type="ECO:0000256" key="6">
    <source>
        <dbReference type="ARBA" id="ARBA00022989"/>
    </source>
</evidence>
<dbReference type="EnsemblMetazoa" id="MDOA003540-RA">
    <property type="protein sequence ID" value="MDOA003540-PA"/>
    <property type="gene ID" value="MDOA003540"/>
</dbReference>
<feature type="transmembrane region" description="Helical" evidence="10">
    <location>
        <begin position="46"/>
        <end position="67"/>
    </location>
</feature>
<proteinExistence type="inferred from homology"/>
<comment type="similarity">
    <text evidence="10">Belongs to the insect chemoreceptor superfamily. Heteromeric odorant receptor channel (TC 1.A.69) family.</text>
</comment>
<dbReference type="InterPro" id="IPR004117">
    <property type="entry name" value="7tm6_olfct_rcpt"/>
</dbReference>
<dbReference type="AlphaFoldDB" id="A0A1I8MCN5"/>
<comment type="caution">
    <text evidence="10">Lacks conserved residue(s) required for the propagation of feature annotation.</text>
</comment>
<evidence type="ECO:0000313" key="12">
    <source>
        <dbReference type="Proteomes" id="UP001652621"/>
    </source>
</evidence>
<keyword evidence="12" id="KW-1185">Reference proteome</keyword>
<dbReference type="VEuPathDB" id="VectorBase:MDOMA2_000121"/>
<evidence type="ECO:0000256" key="9">
    <source>
        <dbReference type="ARBA" id="ARBA00023224"/>
    </source>
</evidence>
<evidence type="ECO:0000313" key="13">
    <source>
        <dbReference type="RefSeq" id="XP_005179127.1"/>
    </source>
</evidence>
<dbReference type="GO" id="GO:0005549">
    <property type="term" value="F:odorant binding"/>
    <property type="evidence" value="ECO:0007669"/>
    <property type="project" value="InterPro"/>
</dbReference>
<feature type="transmembrane region" description="Helical" evidence="10">
    <location>
        <begin position="279"/>
        <end position="301"/>
    </location>
</feature>